<dbReference type="Proteomes" id="UP000472676">
    <property type="component" value="Unassembled WGS sequence"/>
</dbReference>
<evidence type="ECO:0000256" key="1">
    <source>
        <dbReference type="ARBA" id="ARBA00001947"/>
    </source>
</evidence>
<accession>A0A6M2BNB9</accession>
<comment type="similarity">
    <text evidence="2 6">Belongs to the zinc-containing alcohol dehydrogenase family.</text>
</comment>
<reference evidence="9 10" key="1">
    <citation type="journal article" date="2014" name="Int. J. Syst. Evol. Microbiol.">
        <title>Solimonas terrae sp. nov., isolated from soil.</title>
        <authorList>
            <person name="Kim S.J."/>
            <person name="Moon J.Y."/>
            <person name="Weon H.Y."/>
            <person name="Ahn J.H."/>
            <person name="Chen W.M."/>
            <person name="Kwon S.W."/>
        </authorList>
    </citation>
    <scope>NUCLEOTIDE SEQUENCE [LARGE SCALE GENOMIC DNA]</scope>
    <source>
        <strain evidence="9 10">KIS83-12</strain>
    </source>
</reference>
<dbReference type="GO" id="GO:0000721">
    <property type="term" value="F:(R,R)-butanediol dehydrogenase activity"/>
    <property type="evidence" value="ECO:0007669"/>
    <property type="project" value="TreeGrafter"/>
</dbReference>
<dbReference type="Gene3D" id="3.90.180.10">
    <property type="entry name" value="Medium-chain alcohol dehydrogenases, catalytic domain"/>
    <property type="match status" value="1"/>
</dbReference>
<gene>
    <name evidence="9" type="ORF">G7Y85_04170</name>
</gene>
<dbReference type="SUPFAM" id="SSF50129">
    <property type="entry name" value="GroES-like"/>
    <property type="match status" value="1"/>
</dbReference>
<keyword evidence="5" id="KW-0560">Oxidoreductase</keyword>
<sequence>MGHVLNIHEVNDFRLDAYQRPEPGAGDVVVKVKACGVCGSDLTYIKLGGIHRKPGGVTPLGHEAAGEVMYVGKDVEHLGVGQRVIINPMMTPSYIGSGGPEGAFTEELLVRGGKLGESLLPIPDGLPYDIAAMTEPLAVALHGVNRMQLKPGDKAVVFGCGPIGLGMVLWLVDRGVTDVVALDLAPERLERARALGARAAFDPTREDLRARLVELHGTGRVFSRETVGTDAFIDAAGAPNILSDVVRMAKFQSRMVITAAHSKPVPLDLGAMLTTEMTITTAVGYPTEMPDVIAALPRLRDKIGSLISHRFPFARVIDAFDAAATPQSAKVMVEFDGAGA</sequence>
<dbReference type="PROSITE" id="PS00059">
    <property type="entry name" value="ADH_ZINC"/>
    <property type="match status" value="1"/>
</dbReference>
<dbReference type="PANTHER" id="PTHR43161:SF23">
    <property type="entry name" value="(R,R)-BUTANEDIOL DEHYDROGENASE-RELATED"/>
    <property type="match status" value="1"/>
</dbReference>
<evidence type="ECO:0000256" key="4">
    <source>
        <dbReference type="ARBA" id="ARBA00022833"/>
    </source>
</evidence>
<dbReference type="AlphaFoldDB" id="A0A6M2BNB9"/>
<evidence type="ECO:0000259" key="8">
    <source>
        <dbReference type="Pfam" id="PF08240"/>
    </source>
</evidence>
<keyword evidence="10" id="KW-1185">Reference proteome</keyword>
<comment type="caution">
    <text evidence="9">The sequence shown here is derived from an EMBL/GenBank/DDBJ whole genome shotgun (WGS) entry which is preliminary data.</text>
</comment>
<evidence type="ECO:0000256" key="2">
    <source>
        <dbReference type="ARBA" id="ARBA00008072"/>
    </source>
</evidence>
<dbReference type="Pfam" id="PF08240">
    <property type="entry name" value="ADH_N"/>
    <property type="match status" value="1"/>
</dbReference>
<feature type="domain" description="Alcohol dehydrogenase-like C-terminal" evidence="7">
    <location>
        <begin position="162"/>
        <end position="295"/>
    </location>
</feature>
<dbReference type="PANTHER" id="PTHR43161">
    <property type="entry name" value="SORBITOL DEHYDROGENASE"/>
    <property type="match status" value="1"/>
</dbReference>
<keyword evidence="4 6" id="KW-0862">Zinc</keyword>
<dbReference type="InterPro" id="IPR013154">
    <property type="entry name" value="ADH-like_N"/>
</dbReference>
<evidence type="ECO:0000256" key="5">
    <source>
        <dbReference type="ARBA" id="ARBA00023002"/>
    </source>
</evidence>
<evidence type="ECO:0000259" key="7">
    <source>
        <dbReference type="Pfam" id="PF00107"/>
    </source>
</evidence>
<evidence type="ECO:0000256" key="3">
    <source>
        <dbReference type="ARBA" id="ARBA00022723"/>
    </source>
</evidence>
<keyword evidence="3 6" id="KW-0479">Metal-binding</keyword>
<comment type="cofactor">
    <cofactor evidence="1 6">
        <name>Zn(2+)</name>
        <dbReference type="ChEBI" id="CHEBI:29105"/>
    </cofactor>
</comment>
<dbReference type="GO" id="GO:0005737">
    <property type="term" value="C:cytoplasm"/>
    <property type="evidence" value="ECO:0007669"/>
    <property type="project" value="TreeGrafter"/>
</dbReference>
<protein>
    <submittedName>
        <fullName evidence="9">Alcohol dehydrogenase catalytic domain-containing protein</fullName>
    </submittedName>
</protein>
<dbReference type="GO" id="GO:0034079">
    <property type="term" value="P:butanediol biosynthetic process"/>
    <property type="evidence" value="ECO:0007669"/>
    <property type="project" value="TreeGrafter"/>
</dbReference>
<dbReference type="Gene3D" id="3.40.50.720">
    <property type="entry name" value="NAD(P)-binding Rossmann-like Domain"/>
    <property type="match status" value="1"/>
</dbReference>
<dbReference type="InterPro" id="IPR002328">
    <property type="entry name" value="ADH_Zn_CS"/>
</dbReference>
<dbReference type="EMBL" id="JAAMOW010000002">
    <property type="protein sequence ID" value="NGY03948.1"/>
    <property type="molecule type" value="Genomic_DNA"/>
</dbReference>
<evidence type="ECO:0000313" key="10">
    <source>
        <dbReference type="Proteomes" id="UP000472676"/>
    </source>
</evidence>
<dbReference type="InterPro" id="IPR011032">
    <property type="entry name" value="GroES-like_sf"/>
</dbReference>
<proteinExistence type="inferred from homology"/>
<evidence type="ECO:0000313" key="9">
    <source>
        <dbReference type="EMBL" id="NGY03948.1"/>
    </source>
</evidence>
<feature type="domain" description="Alcohol dehydrogenase-like N-terminal" evidence="8">
    <location>
        <begin position="24"/>
        <end position="111"/>
    </location>
</feature>
<dbReference type="SUPFAM" id="SSF51735">
    <property type="entry name" value="NAD(P)-binding Rossmann-fold domains"/>
    <property type="match status" value="1"/>
</dbReference>
<organism evidence="9 10">
    <name type="scientific">Solimonas terrae</name>
    <dbReference type="NCBI Taxonomy" id="1396819"/>
    <lineage>
        <taxon>Bacteria</taxon>
        <taxon>Pseudomonadati</taxon>
        <taxon>Pseudomonadota</taxon>
        <taxon>Gammaproteobacteria</taxon>
        <taxon>Nevskiales</taxon>
        <taxon>Nevskiaceae</taxon>
        <taxon>Solimonas</taxon>
    </lineage>
</organism>
<evidence type="ECO:0000256" key="6">
    <source>
        <dbReference type="RuleBase" id="RU361277"/>
    </source>
</evidence>
<dbReference type="Pfam" id="PF00107">
    <property type="entry name" value="ADH_zinc_N"/>
    <property type="match status" value="1"/>
</dbReference>
<dbReference type="InterPro" id="IPR013149">
    <property type="entry name" value="ADH-like_C"/>
</dbReference>
<dbReference type="GO" id="GO:0008270">
    <property type="term" value="F:zinc ion binding"/>
    <property type="evidence" value="ECO:0007669"/>
    <property type="project" value="InterPro"/>
</dbReference>
<dbReference type="InterPro" id="IPR036291">
    <property type="entry name" value="NAD(P)-bd_dom_sf"/>
</dbReference>
<dbReference type="RefSeq" id="WP_166252255.1">
    <property type="nucleotide sequence ID" value="NZ_JAAMOW010000002.1"/>
</dbReference>
<name>A0A6M2BNB9_9GAMM</name>